<keyword evidence="7" id="KW-0234">DNA repair</keyword>
<dbReference type="CDD" id="cd10030">
    <property type="entry name" value="UDG-F4_TTUDGA_SPO1dp_like"/>
    <property type="match status" value="1"/>
</dbReference>
<dbReference type="GO" id="GO:0046872">
    <property type="term" value="F:metal ion binding"/>
    <property type="evidence" value="ECO:0007669"/>
    <property type="project" value="UniProtKB-KW"/>
</dbReference>
<evidence type="ECO:0000256" key="6">
    <source>
        <dbReference type="ARBA" id="ARBA00023014"/>
    </source>
</evidence>
<dbReference type="InterPro" id="IPR005122">
    <property type="entry name" value="Uracil-DNA_glycosylase-like"/>
</dbReference>
<comment type="caution">
    <text evidence="9">The sequence shown here is derived from an EMBL/GenBank/DDBJ whole genome shotgun (WGS) entry which is preliminary data.</text>
</comment>
<dbReference type="Pfam" id="PF03167">
    <property type="entry name" value="UDG"/>
    <property type="match status" value="1"/>
</dbReference>
<dbReference type="PATRIC" id="fig|1172190.3.peg.334"/>
<keyword evidence="10" id="KW-1185">Reference proteome</keyword>
<keyword evidence="5" id="KW-0408">Iron</keyword>
<name>T0JHF2_9BACT</name>
<proteinExistence type="predicted"/>
<gene>
    <name evidence="9" type="ORF">M947_01720</name>
</gene>
<keyword evidence="4" id="KW-0378">Hydrolase</keyword>
<dbReference type="STRING" id="1172190.M947_01720"/>
<dbReference type="SMART" id="SM00987">
    <property type="entry name" value="UreE_C"/>
    <property type="match status" value="1"/>
</dbReference>
<keyword evidence="1" id="KW-0004">4Fe-4S</keyword>
<accession>T0JHF2</accession>
<dbReference type="SUPFAM" id="SSF52141">
    <property type="entry name" value="Uracil-DNA glycosylase-like"/>
    <property type="match status" value="1"/>
</dbReference>
<sequence length="220" mass="25518">MKSFQNLVLLQNLYRLKALGFTYTDPFFVNEANPHEKPTTLKELSQNIATCHLCDLSKSRKQSMSGYGSEDAKLMFIDFSVSMSEDANNQYYSGRSGDSLRKMIENVIELKTEDVYITHAIKCKPLNSNLPSSSEWDSCKSYLFSQIEFIKPKVIVTLGEDAYYKLTNEKMDFQNVRGHVIEFKEYKLIPIYHPKYLQRNPELKKVTFNDLKTIKSCLFN</sequence>
<evidence type="ECO:0000313" key="9">
    <source>
        <dbReference type="EMBL" id="EQB40545.1"/>
    </source>
</evidence>
<dbReference type="EMBL" id="AUPZ01000002">
    <property type="protein sequence ID" value="EQB40545.1"/>
    <property type="molecule type" value="Genomic_DNA"/>
</dbReference>
<dbReference type="GO" id="GO:0006281">
    <property type="term" value="P:DNA repair"/>
    <property type="evidence" value="ECO:0007669"/>
    <property type="project" value="UniProtKB-KW"/>
</dbReference>
<evidence type="ECO:0000256" key="2">
    <source>
        <dbReference type="ARBA" id="ARBA00022723"/>
    </source>
</evidence>
<evidence type="ECO:0000259" key="8">
    <source>
        <dbReference type="SMART" id="SM00986"/>
    </source>
</evidence>
<keyword evidence="3" id="KW-0227">DNA damage</keyword>
<keyword evidence="2" id="KW-0479">Metal-binding</keyword>
<keyword evidence="6" id="KW-0411">Iron-sulfur</keyword>
<evidence type="ECO:0000256" key="5">
    <source>
        <dbReference type="ARBA" id="ARBA00023004"/>
    </source>
</evidence>
<evidence type="ECO:0000256" key="3">
    <source>
        <dbReference type="ARBA" id="ARBA00022763"/>
    </source>
</evidence>
<dbReference type="Gene3D" id="3.40.470.10">
    <property type="entry name" value="Uracil-DNA glycosylase-like domain"/>
    <property type="match status" value="1"/>
</dbReference>
<dbReference type="eggNOG" id="COG1573">
    <property type="taxonomic scope" value="Bacteria"/>
</dbReference>
<dbReference type="OrthoDB" id="5290748at2"/>
<organism evidence="9 10">
    <name type="scientific">Sulfurimonas hongkongensis</name>
    <dbReference type="NCBI Taxonomy" id="1172190"/>
    <lineage>
        <taxon>Bacteria</taxon>
        <taxon>Pseudomonadati</taxon>
        <taxon>Campylobacterota</taxon>
        <taxon>Epsilonproteobacteria</taxon>
        <taxon>Campylobacterales</taxon>
        <taxon>Sulfurimonadaceae</taxon>
        <taxon>Sulfurimonas</taxon>
    </lineage>
</organism>
<reference evidence="9 10" key="1">
    <citation type="submission" date="2013-07" db="EMBL/GenBank/DDBJ databases">
        <title>Sulfurimonas hongkongensis AST-10 Genome Sequencing.</title>
        <authorList>
            <person name="Cai L."/>
            <person name="Zhang T."/>
        </authorList>
    </citation>
    <scope>NUCLEOTIDE SEQUENCE [LARGE SCALE GENOMIC DNA]</scope>
    <source>
        <strain evidence="9 10">AST-10</strain>
    </source>
</reference>
<dbReference type="RefSeq" id="WP_021286625.1">
    <property type="nucleotide sequence ID" value="NZ_AUPZ01000002.1"/>
</dbReference>
<evidence type="ECO:0000256" key="1">
    <source>
        <dbReference type="ARBA" id="ARBA00022485"/>
    </source>
</evidence>
<dbReference type="PANTHER" id="PTHR33693">
    <property type="entry name" value="TYPE-5 URACIL-DNA GLYCOSYLASE"/>
    <property type="match status" value="1"/>
</dbReference>
<dbReference type="AlphaFoldDB" id="T0JHF2"/>
<dbReference type="GO" id="GO:0051539">
    <property type="term" value="F:4 iron, 4 sulfur cluster binding"/>
    <property type="evidence" value="ECO:0007669"/>
    <property type="project" value="UniProtKB-KW"/>
</dbReference>
<evidence type="ECO:0000256" key="4">
    <source>
        <dbReference type="ARBA" id="ARBA00022801"/>
    </source>
</evidence>
<feature type="domain" description="Uracil-DNA glycosylase-like" evidence="8">
    <location>
        <begin position="65"/>
        <end position="212"/>
    </location>
</feature>
<evidence type="ECO:0000313" key="10">
    <source>
        <dbReference type="Proteomes" id="UP000015520"/>
    </source>
</evidence>
<dbReference type="GO" id="GO:0097506">
    <property type="term" value="F:deaminated base DNA N-glycosylase activity"/>
    <property type="evidence" value="ECO:0007669"/>
    <property type="project" value="UniProtKB-ARBA"/>
</dbReference>
<dbReference type="InterPro" id="IPR036895">
    <property type="entry name" value="Uracil-DNA_glycosylase-like_sf"/>
</dbReference>
<dbReference type="Proteomes" id="UP000015520">
    <property type="component" value="Unassembled WGS sequence"/>
</dbReference>
<dbReference type="PANTHER" id="PTHR33693:SF1">
    <property type="entry name" value="TYPE-4 URACIL-DNA GLYCOSYLASE"/>
    <property type="match status" value="1"/>
</dbReference>
<evidence type="ECO:0000256" key="7">
    <source>
        <dbReference type="ARBA" id="ARBA00023204"/>
    </source>
</evidence>
<protein>
    <submittedName>
        <fullName evidence="9">Uracil-DNA glycosylase</fullName>
    </submittedName>
</protein>
<dbReference type="InterPro" id="IPR051536">
    <property type="entry name" value="UDG_Type-4/5"/>
</dbReference>
<dbReference type="SMART" id="SM00986">
    <property type="entry name" value="UDG"/>
    <property type="match status" value="1"/>
</dbReference>